<dbReference type="KEGG" id="pbk:Back11_38200"/>
<proteinExistence type="inferred from homology"/>
<feature type="binding site" evidence="7">
    <location>
        <position position="243"/>
    </location>
    <ligand>
        <name>substrate</name>
    </ligand>
</feature>
<sequence length="382" mass="41620">MKWRGRNTETGCAVEKTAHNGIIAEISEVEEAEGMAWISPGWIDLQVNGFAGFDFNDASVTSDDVLAVSKVLHSKGITAYLPTVVTGDHDRIIRSIKVIASVKRSDSSVRESIYGIHLEGPYISAEDGPRGAHSKQHVRKPDWEEFLRFQDAADGLIRMVTIAPETEGAISFIEKSVKHDIIVCIGHTMASDEQLNSAVDAGATISTHLGNGSHTILPRHPNYIWSQLAEDRLWATFIPDGHHLQPAVIKAMVRAKRDKAILVSDCVKFGGMPPGRYKSLIGDEVELREDGRLSTAANPDILAGSAYSLDRGITGAIRYTDMDLREAIEAVTVRPSRALGASSLGRLEVGCPAHLTLFDYDEQTYAISVRETVVAGCSVYAR</sequence>
<dbReference type="Gene3D" id="3.20.20.140">
    <property type="entry name" value="Metal-dependent hydrolases"/>
    <property type="match status" value="1"/>
</dbReference>
<feature type="binding site" evidence="7">
    <location>
        <position position="132"/>
    </location>
    <ligand>
        <name>substrate</name>
    </ligand>
</feature>
<gene>
    <name evidence="9" type="ORF">Back11_38200</name>
</gene>
<accession>A0A3G9J283</accession>
<keyword evidence="3 5" id="KW-0378">Hydrolase</keyword>
<dbReference type="GO" id="GO:0008448">
    <property type="term" value="F:N-acetylglucosamine-6-phosphate deacetylase activity"/>
    <property type="evidence" value="ECO:0007669"/>
    <property type="project" value="InterPro"/>
</dbReference>
<name>A0A3G9J283_9BACL</name>
<dbReference type="PANTHER" id="PTHR11113">
    <property type="entry name" value="N-ACETYLGLUCOSAMINE-6-PHOSPHATE DEACETYLASE"/>
    <property type="match status" value="1"/>
</dbReference>
<reference evidence="9 10" key="1">
    <citation type="submission" date="2018-11" db="EMBL/GenBank/DDBJ databases">
        <title>Complete genome sequence of Paenibacillus baekrokdamisoli strain KCTC 33723.</title>
        <authorList>
            <person name="Kang S.W."/>
            <person name="Lee K.C."/>
            <person name="Kim K.K."/>
            <person name="Kim J.S."/>
            <person name="Kim D.S."/>
            <person name="Ko S.H."/>
            <person name="Yang S.H."/>
            <person name="Lee J.S."/>
        </authorList>
    </citation>
    <scope>NUCLEOTIDE SEQUENCE [LARGE SCALE GENOMIC DNA]</scope>
    <source>
        <strain evidence="9 10">KCTC 33723</strain>
    </source>
</reference>
<evidence type="ECO:0000256" key="3">
    <source>
        <dbReference type="ARBA" id="ARBA00022801"/>
    </source>
</evidence>
<dbReference type="Proteomes" id="UP000275368">
    <property type="component" value="Chromosome"/>
</dbReference>
<dbReference type="InterPro" id="IPR011059">
    <property type="entry name" value="Metal-dep_hydrolase_composite"/>
</dbReference>
<dbReference type="RefSeq" id="WP_125660653.1">
    <property type="nucleotide sequence ID" value="NZ_AP019308.1"/>
</dbReference>
<comment type="similarity">
    <text evidence="1 5">Belongs to the metallo-dependent hydrolases superfamily. NagA family.</text>
</comment>
<keyword evidence="10" id="KW-1185">Reference proteome</keyword>
<feature type="binding site" evidence="7">
    <location>
        <begin position="302"/>
        <end position="304"/>
    </location>
    <ligand>
        <name>substrate</name>
    </ligand>
</feature>
<dbReference type="Pfam" id="PF01979">
    <property type="entry name" value="Amidohydro_1"/>
    <property type="match status" value="1"/>
</dbReference>
<evidence type="ECO:0000313" key="10">
    <source>
        <dbReference type="Proteomes" id="UP000275368"/>
    </source>
</evidence>
<feature type="binding site" evidence="8">
    <location>
        <position position="208"/>
    </location>
    <ligand>
        <name>Zn(2+)</name>
        <dbReference type="ChEBI" id="CHEBI:29105"/>
    </ligand>
</feature>
<evidence type="ECO:0000256" key="8">
    <source>
        <dbReference type="PIRSR" id="PIRSR038994-3"/>
    </source>
</evidence>
<feature type="binding site" evidence="8">
    <location>
        <position position="119"/>
    </location>
    <ligand>
        <name>Zn(2+)</name>
        <dbReference type="ChEBI" id="CHEBI:29105"/>
    </ligand>
</feature>
<dbReference type="PIRSF" id="PIRSF038994">
    <property type="entry name" value="NagA"/>
    <property type="match status" value="1"/>
</dbReference>
<evidence type="ECO:0000256" key="1">
    <source>
        <dbReference type="ARBA" id="ARBA00010716"/>
    </source>
</evidence>
<feature type="binding site" evidence="7">
    <location>
        <begin position="211"/>
        <end position="212"/>
    </location>
    <ligand>
        <name>substrate</name>
    </ligand>
</feature>
<evidence type="ECO:0000256" key="2">
    <source>
        <dbReference type="ARBA" id="ARBA00022723"/>
    </source>
</evidence>
<dbReference type="GO" id="GO:0046872">
    <property type="term" value="F:metal ion binding"/>
    <property type="evidence" value="ECO:0007669"/>
    <property type="project" value="UniProtKB-KW"/>
</dbReference>
<feature type="binding site" evidence="8">
    <location>
        <position position="187"/>
    </location>
    <ligand>
        <name>Zn(2+)</name>
        <dbReference type="ChEBI" id="CHEBI:29105"/>
    </ligand>
</feature>
<dbReference type="SUPFAM" id="SSF51556">
    <property type="entry name" value="Metallo-dependent hydrolases"/>
    <property type="match status" value="1"/>
</dbReference>
<dbReference type="InterPro" id="IPR003764">
    <property type="entry name" value="GlcNAc_6-P_deAcase"/>
</dbReference>
<dbReference type="InterPro" id="IPR006680">
    <property type="entry name" value="Amidohydro-rel"/>
</dbReference>
<dbReference type="InterPro" id="IPR032466">
    <property type="entry name" value="Metal_Hydrolase"/>
</dbReference>
<evidence type="ECO:0000256" key="4">
    <source>
        <dbReference type="ARBA" id="ARBA00023277"/>
    </source>
</evidence>
<dbReference type="OrthoDB" id="9776488at2"/>
<evidence type="ECO:0000256" key="6">
    <source>
        <dbReference type="PIRSR" id="PIRSR038994-1"/>
    </source>
</evidence>
<evidence type="ECO:0000256" key="5">
    <source>
        <dbReference type="PIRNR" id="PIRNR038994"/>
    </source>
</evidence>
<dbReference type="PANTHER" id="PTHR11113:SF14">
    <property type="entry name" value="N-ACETYLGLUCOSAMINE-6-PHOSPHATE DEACETYLASE"/>
    <property type="match status" value="1"/>
</dbReference>
<keyword evidence="4 5" id="KW-0119">Carbohydrate metabolism</keyword>
<feature type="active site" description="Proton donor/acceptor" evidence="6">
    <location>
        <position position="265"/>
    </location>
</feature>
<protein>
    <submittedName>
        <fullName evidence="9">N-acetylglucosamine-6-phosphate deacetylase</fullName>
    </submittedName>
</protein>
<dbReference type="GO" id="GO:0006046">
    <property type="term" value="P:N-acetylglucosamine catabolic process"/>
    <property type="evidence" value="ECO:0007669"/>
    <property type="project" value="TreeGrafter"/>
</dbReference>
<dbReference type="AlphaFoldDB" id="A0A3G9J283"/>
<dbReference type="EMBL" id="AP019308">
    <property type="protein sequence ID" value="BBH22475.1"/>
    <property type="molecule type" value="Genomic_DNA"/>
</dbReference>
<feature type="binding site" evidence="7">
    <location>
        <position position="219"/>
    </location>
    <ligand>
        <name>substrate</name>
    </ligand>
</feature>
<dbReference type="NCBIfam" id="TIGR00221">
    <property type="entry name" value="nagA"/>
    <property type="match status" value="1"/>
</dbReference>
<keyword evidence="2 8" id="KW-0479">Metal-binding</keyword>
<comment type="cofactor">
    <cofactor evidence="8">
        <name>a divalent metal cation</name>
        <dbReference type="ChEBI" id="CHEBI:60240"/>
    </cofactor>
    <text evidence="8">Binds 1 divalent metal cation per subunit.</text>
</comment>
<organism evidence="9 10">
    <name type="scientific">Paenibacillus baekrokdamisoli</name>
    <dbReference type="NCBI Taxonomy" id="1712516"/>
    <lineage>
        <taxon>Bacteria</taxon>
        <taxon>Bacillati</taxon>
        <taxon>Bacillota</taxon>
        <taxon>Bacilli</taxon>
        <taxon>Bacillales</taxon>
        <taxon>Paenibacillaceae</taxon>
        <taxon>Paenibacillus</taxon>
    </lineage>
</organism>
<evidence type="ECO:0000313" key="9">
    <source>
        <dbReference type="EMBL" id="BBH22475.1"/>
    </source>
</evidence>
<evidence type="ECO:0000256" key="7">
    <source>
        <dbReference type="PIRSR" id="PIRSR038994-2"/>
    </source>
</evidence>
<dbReference type="Gene3D" id="2.30.40.10">
    <property type="entry name" value="Urease, subunit C, domain 1"/>
    <property type="match status" value="1"/>
</dbReference>